<keyword evidence="5" id="KW-0547">Nucleotide-binding</keyword>
<evidence type="ECO:0000256" key="2">
    <source>
        <dbReference type="ARBA" id="ARBA00022679"/>
    </source>
</evidence>
<keyword evidence="4" id="KW-0479">Metal-binding</keyword>
<evidence type="ECO:0000256" key="5">
    <source>
        <dbReference type="ARBA" id="ARBA00022741"/>
    </source>
</evidence>
<organism evidence="9">
    <name type="scientific">marine sediment metagenome</name>
    <dbReference type="NCBI Taxonomy" id="412755"/>
    <lineage>
        <taxon>unclassified sequences</taxon>
        <taxon>metagenomes</taxon>
        <taxon>ecological metagenomes</taxon>
    </lineage>
</organism>
<keyword evidence="6" id="KW-0067">ATP-binding</keyword>
<dbReference type="InterPro" id="IPR041633">
    <property type="entry name" value="Polbeta"/>
</dbReference>
<evidence type="ECO:0000313" key="9">
    <source>
        <dbReference type="EMBL" id="GAG54479.1"/>
    </source>
</evidence>
<dbReference type="GO" id="GO:0046872">
    <property type="term" value="F:metal ion binding"/>
    <property type="evidence" value="ECO:0007669"/>
    <property type="project" value="UniProtKB-KW"/>
</dbReference>
<dbReference type="GO" id="GO:0005524">
    <property type="term" value="F:ATP binding"/>
    <property type="evidence" value="ECO:0007669"/>
    <property type="project" value="UniProtKB-KW"/>
</dbReference>
<evidence type="ECO:0000256" key="6">
    <source>
        <dbReference type="ARBA" id="ARBA00022840"/>
    </source>
</evidence>
<dbReference type="AlphaFoldDB" id="X0YEX5"/>
<protein>
    <recommendedName>
        <fullName evidence="8">Polymerase beta nucleotidyltransferase domain-containing protein</fullName>
    </recommendedName>
</protein>
<accession>X0YEX5</accession>
<keyword evidence="2" id="KW-0808">Transferase</keyword>
<dbReference type="Pfam" id="PF18765">
    <property type="entry name" value="Polbeta"/>
    <property type="match status" value="1"/>
</dbReference>
<dbReference type="CDD" id="cd05403">
    <property type="entry name" value="NT_KNTase_like"/>
    <property type="match status" value="1"/>
</dbReference>
<keyword evidence="3" id="KW-0548">Nucleotidyltransferase</keyword>
<evidence type="ECO:0000256" key="3">
    <source>
        <dbReference type="ARBA" id="ARBA00022695"/>
    </source>
</evidence>
<evidence type="ECO:0000256" key="7">
    <source>
        <dbReference type="ARBA" id="ARBA00022842"/>
    </source>
</evidence>
<sequence>MKLLRNRAKAKTFAWENAKNEKEMLISFLSDKVIYEIGNEDYAKEALKAAEEKIAYLAQPKLSRKVIESRIKEYFKKDIRVNRAWVFGSFAREEDRFNDIDLMLEFNKNKSISLFDLADIQFKLENITGIKIDIVEKGCIKPFAWENAKNDIKLIYV</sequence>
<comment type="caution">
    <text evidence="9">The sequence shown here is derived from an EMBL/GenBank/DDBJ whole genome shotgun (WGS) entry which is preliminary data.</text>
</comment>
<gene>
    <name evidence="9" type="ORF">S01H4_19072</name>
</gene>
<dbReference type="InterPro" id="IPR043519">
    <property type="entry name" value="NT_sf"/>
</dbReference>
<comment type="cofactor">
    <cofactor evidence="1">
        <name>Mg(2+)</name>
        <dbReference type="ChEBI" id="CHEBI:18420"/>
    </cofactor>
</comment>
<evidence type="ECO:0000256" key="4">
    <source>
        <dbReference type="ARBA" id="ARBA00022723"/>
    </source>
</evidence>
<reference evidence="9" key="1">
    <citation type="journal article" date="2014" name="Front. Microbiol.">
        <title>High frequency of phylogenetically diverse reductive dehalogenase-homologous genes in deep subseafloor sedimentary metagenomes.</title>
        <authorList>
            <person name="Kawai M."/>
            <person name="Futagami T."/>
            <person name="Toyoda A."/>
            <person name="Takaki Y."/>
            <person name="Nishi S."/>
            <person name="Hori S."/>
            <person name="Arai W."/>
            <person name="Tsubouchi T."/>
            <person name="Morono Y."/>
            <person name="Uchiyama I."/>
            <person name="Ito T."/>
            <person name="Fujiyama A."/>
            <person name="Inagaki F."/>
            <person name="Takami H."/>
        </authorList>
    </citation>
    <scope>NUCLEOTIDE SEQUENCE</scope>
    <source>
        <strain evidence="9">Expedition CK06-06</strain>
    </source>
</reference>
<evidence type="ECO:0000256" key="1">
    <source>
        <dbReference type="ARBA" id="ARBA00001946"/>
    </source>
</evidence>
<dbReference type="InterPro" id="IPR052038">
    <property type="entry name" value="Type-VII_TA_antitoxin"/>
</dbReference>
<proteinExistence type="predicted"/>
<name>X0YEX5_9ZZZZ</name>
<dbReference type="Gene3D" id="3.30.460.10">
    <property type="entry name" value="Beta Polymerase, domain 2"/>
    <property type="match status" value="1"/>
</dbReference>
<dbReference type="SUPFAM" id="SSF81301">
    <property type="entry name" value="Nucleotidyltransferase"/>
    <property type="match status" value="1"/>
</dbReference>
<feature type="non-terminal residue" evidence="9">
    <location>
        <position position="157"/>
    </location>
</feature>
<feature type="domain" description="Polymerase beta nucleotidyltransferase" evidence="8">
    <location>
        <begin position="70"/>
        <end position="140"/>
    </location>
</feature>
<dbReference type="PANTHER" id="PTHR33571:SF14">
    <property type="entry name" value="PROTEIN ADENYLYLTRANSFERASE MJ0435-RELATED"/>
    <property type="match status" value="1"/>
</dbReference>
<dbReference type="PANTHER" id="PTHR33571">
    <property type="entry name" value="SSL8005 PROTEIN"/>
    <property type="match status" value="1"/>
</dbReference>
<evidence type="ECO:0000259" key="8">
    <source>
        <dbReference type="Pfam" id="PF18765"/>
    </source>
</evidence>
<keyword evidence="7" id="KW-0460">Magnesium</keyword>
<dbReference type="EMBL" id="BART01008484">
    <property type="protein sequence ID" value="GAG54479.1"/>
    <property type="molecule type" value="Genomic_DNA"/>
</dbReference>
<dbReference type="GO" id="GO:0016779">
    <property type="term" value="F:nucleotidyltransferase activity"/>
    <property type="evidence" value="ECO:0007669"/>
    <property type="project" value="UniProtKB-KW"/>
</dbReference>